<dbReference type="GO" id="GO:0005737">
    <property type="term" value="C:cytoplasm"/>
    <property type="evidence" value="ECO:0007669"/>
    <property type="project" value="TreeGrafter"/>
</dbReference>
<evidence type="ECO:0000313" key="5">
    <source>
        <dbReference type="EMBL" id="PQK12421.1"/>
    </source>
</evidence>
<dbReference type="Pfam" id="PF01112">
    <property type="entry name" value="Asparaginase_2"/>
    <property type="match status" value="2"/>
</dbReference>
<evidence type="ECO:0000256" key="3">
    <source>
        <dbReference type="PIRSR" id="PIRSR600246-3"/>
    </source>
</evidence>
<comment type="caution">
    <text evidence="5">The sequence shown here is derived from an EMBL/GenBank/DDBJ whole genome shotgun (WGS) entry which is preliminary data.</text>
</comment>
<dbReference type="SUPFAM" id="SSF56235">
    <property type="entry name" value="N-terminal nucleophile aminohydrolases (Ntn hydrolases)"/>
    <property type="match status" value="1"/>
</dbReference>
<dbReference type="PANTHER" id="PTHR10188">
    <property type="entry name" value="L-ASPARAGINASE"/>
    <property type="match status" value="1"/>
</dbReference>
<feature type="region of interest" description="Disordered" evidence="4">
    <location>
        <begin position="154"/>
        <end position="178"/>
    </location>
</feature>
<feature type="compositionally biased region" description="Polar residues" evidence="4">
    <location>
        <begin position="162"/>
        <end position="178"/>
    </location>
</feature>
<evidence type="ECO:0000256" key="2">
    <source>
        <dbReference type="PIRSR" id="PIRSR600246-2"/>
    </source>
</evidence>
<reference evidence="5 6" key="1">
    <citation type="submission" date="2016-07" db="EMBL/GenBank/DDBJ databases">
        <title>Comparative genomics of the entomopathogenic fungus Beauveria bassiana.</title>
        <authorList>
            <person name="Valero Jimenez C.A."/>
            <person name="Zwaan B.J."/>
            <person name="Van Kan J.A."/>
            <person name="Takken W."/>
            <person name="Debets A.J."/>
            <person name="Schoustra S.E."/>
            <person name="Koenraadt C.J."/>
        </authorList>
    </citation>
    <scope>NUCLEOTIDE SEQUENCE [LARGE SCALE GENOMIC DNA]</scope>
    <source>
        <strain evidence="5 6">ARSEF 8028</strain>
    </source>
</reference>
<dbReference type="AlphaFoldDB" id="A0A2S7Y8F0"/>
<organism evidence="5 6">
    <name type="scientific">Beauveria bassiana</name>
    <name type="common">White muscardine disease fungus</name>
    <name type="synonym">Tritirachium shiotae</name>
    <dbReference type="NCBI Taxonomy" id="176275"/>
    <lineage>
        <taxon>Eukaryota</taxon>
        <taxon>Fungi</taxon>
        <taxon>Dikarya</taxon>
        <taxon>Ascomycota</taxon>
        <taxon>Pezizomycotina</taxon>
        <taxon>Sordariomycetes</taxon>
        <taxon>Hypocreomycetidae</taxon>
        <taxon>Hypocreales</taxon>
        <taxon>Cordycipitaceae</taxon>
        <taxon>Beauveria</taxon>
    </lineage>
</organism>
<feature type="active site" description="Nucleophile" evidence="1">
    <location>
        <position position="241"/>
    </location>
</feature>
<evidence type="ECO:0008006" key="7">
    <source>
        <dbReference type="Google" id="ProtNLM"/>
    </source>
</evidence>
<dbReference type="EMBL" id="JRHA01000003">
    <property type="protein sequence ID" value="PQK12421.1"/>
    <property type="molecule type" value="Genomic_DNA"/>
</dbReference>
<proteinExistence type="predicted"/>
<accession>A0A2S7Y8F0</accession>
<dbReference type="InterPro" id="IPR000246">
    <property type="entry name" value="Peptidase_T2"/>
</dbReference>
<feature type="binding site" evidence="2">
    <location>
        <begin position="269"/>
        <end position="272"/>
    </location>
    <ligand>
        <name>substrate</name>
    </ligand>
</feature>
<feature type="site" description="Cleavage; by autolysis" evidence="3">
    <location>
        <begin position="240"/>
        <end position="241"/>
    </location>
</feature>
<feature type="compositionally biased region" description="Low complexity" evidence="4">
    <location>
        <begin position="66"/>
        <end position="75"/>
    </location>
</feature>
<name>A0A2S7Y8F0_BEABA</name>
<dbReference type="InterPro" id="IPR029055">
    <property type="entry name" value="Ntn_hydrolases_N"/>
</dbReference>
<dbReference type="Gene3D" id="3.60.20.30">
    <property type="entry name" value="(Glycosyl)asparaginase"/>
    <property type="match status" value="1"/>
</dbReference>
<dbReference type="OrthoDB" id="2262349at2759"/>
<evidence type="ECO:0000256" key="1">
    <source>
        <dbReference type="PIRSR" id="PIRSR600246-1"/>
    </source>
</evidence>
<sequence length="482" mass="51171">MYFEKHGSGGTVTPRIVIHGGAGNIVRHGFPVNKYEQYRTALLRIITSTHAYMMTTISDPKDKNGPRSTPGPRRPSALEVATHAVVQLEDNPLFNSGHGAVFTRDGTNELEASVMVSRGFKKRGVGVMGLRHVRNPVLLARAMLEHGEQDLGGGGIGRHESQPSALVGSSSLDAPSAQGHTQLYGEAAEQLARGYGCAMVEPSYFFTRQRWDEHVRALEKEREGRAASCTWAADEYLPQGTCGAVAMDEHGVVCAATSTGGMTNKLTGRVGDTPVPGAGFWAEEWTETGDPTGTTTTTTTTTTTAWDRLVRSARAPIELTGSLRGFLADCMPTPFLYTPVPVGGGGGGGTLTTTRCLAASGTGNGDSFLRVNAVRTVAAMARWKPETGAAALRAVVGPGGELQRSAGDRWGVTGEGEGGMIGIEGVVTRDERGVVVEACGEILMSYNAGGMYRAWIDDEGKPVMSVWSNTTHDEMPEGEHFE</sequence>
<dbReference type="GO" id="GO:0016787">
    <property type="term" value="F:hydrolase activity"/>
    <property type="evidence" value="ECO:0007669"/>
    <property type="project" value="InterPro"/>
</dbReference>
<feature type="region of interest" description="Disordered" evidence="4">
    <location>
        <begin position="56"/>
        <end position="75"/>
    </location>
</feature>
<dbReference type="CDD" id="cd04701">
    <property type="entry name" value="Asparaginase_2"/>
    <property type="match status" value="1"/>
</dbReference>
<evidence type="ECO:0000256" key="4">
    <source>
        <dbReference type="SAM" id="MobiDB-lite"/>
    </source>
</evidence>
<dbReference type="Proteomes" id="UP000237441">
    <property type="component" value="Unassembled WGS sequence"/>
</dbReference>
<evidence type="ECO:0000313" key="6">
    <source>
        <dbReference type="Proteomes" id="UP000237441"/>
    </source>
</evidence>
<feature type="binding site" evidence="2">
    <location>
        <begin position="362"/>
        <end position="365"/>
    </location>
    <ligand>
        <name>substrate</name>
    </ligand>
</feature>
<gene>
    <name evidence="5" type="ORF">BB8028_0003g10380</name>
</gene>
<protein>
    <recommendedName>
        <fullName evidence="7">L-asparaginase</fullName>
    </recommendedName>
</protein>
<dbReference type="PANTHER" id="PTHR10188:SF43">
    <property type="entry name" value="ASPARAGINASE (EUROFUNG)"/>
    <property type="match status" value="1"/>
</dbReference>